<protein>
    <submittedName>
        <fullName evidence="7">Uncharacterized protein</fullName>
    </submittedName>
</protein>
<dbReference type="PANTHER" id="PTHR23155:SF1135">
    <property type="entry name" value="OS08G0246300 PROTEIN"/>
    <property type="match status" value="1"/>
</dbReference>
<gene>
    <name evidence="7" type="ORF">C2845_PM15G10450</name>
</gene>
<dbReference type="Gene3D" id="1.10.10.10">
    <property type="entry name" value="Winged helix-like DNA-binding domain superfamily/Winged helix DNA-binding domain"/>
    <property type="match status" value="1"/>
</dbReference>
<feature type="region of interest" description="Disordered" evidence="3">
    <location>
        <begin position="793"/>
        <end position="846"/>
    </location>
</feature>
<dbReference type="Pfam" id="PF23598">
    <property type="entry name" value="LRR_14"/>
    <property type="match status" value="2"/>
</dbReference>
<accession>A0A3L6QA21</accession>
<dbReference type="GO" id="GO:0043531">
    <property type="term" value="F:ADP binding"/>
    <property type="evidence" value="ECO:0007669"/>
    <property type="project" value="InterPro"/>
</dbReference>
<organism evidence="7 8">
    <name type="scientific">Panicum miliaceum</name>
    <name type="common">Proso millet</name>
    <name type="synonym">Broomcorn millet</name>
    <dbReference type="NCBI Taxonomy" id="4540"/>
    <lineage>
        <taxon>Eukaryota</taxon>
        <taxon>Viridiplantae</taxon>
        <taxon>Streptophyta</taxon>
        <taxon>Embryophyta</taxon>
        <taxon>Tracheophyta</taxon>
        <taxon>Spermatophyta</taxon>
        <taxon>Magnoliopsida</taxon>
        <taxon>Liliopsida</taxon>
        <taxon>Poales</taxon>
        <taxon>Poaceae</taxon>
        <taxon>PACMAD clade</taxon>
        <taxon>Panicoideae</taxon>
        <taxon>Panicodae</taxon>
        <taxon>Paniceae</taxon>
        <taxon>Panicinae</taxon>
        <taxon>Panicum</taxon>
        <taxon>Panicum sect. Panicum</taxon>
    </lineage>
</organism>
<dbReference type="Proteomes" id="UP000275267">
    <property type="component" value="Unassembled WGS sequence"/>
</dbReference>
<dbReference type="SUPFAM" id="SSF52540">
    <property type="entry name" value="P-loop containing nucleoside triphosphate hydrolases"/>
    <property type="match status" value="1"/>
</dbReference>
<evidence type="ECO:0000256" key="2">
    <source>
        <dbReference type="ARBA" id="ARBA00022821"/>
    </source>
</evidence>
<dbReference type="InterPro" id="IPR032675">
    <property type="entry name" value="LRR_dom_sf"/>
</dbReference>
<evidence type="ECO:0000259" key="5">
    <source>
        <dbReference type="Pfam" id="PF23559"/>
    </source>
</evidence>
<proteinExistence type="predicted"/>
<dbReference type="InterPro" id="IPR044974">
    <property type="entry name" value="Disease_R_plants"/>
</dbReference>
<feature type="domain" description="NB-ARC" evidence="4">
    <location>
        <begin position="7"/>
        <end position="161"/>
    </location>
</feature>
<evidence type="ECO:0000313" key="8">
    <source>
        <dbReference type="Proteomes" id="UP000275267"/>
    </source>
</evidence>
<dbReference type="EMBL" id="PQIB02000013">
    <property type="protein sequence ID" value="RLM75464.1"/>
    <property type="molecule type" value="Genomic_DNA"/>
</dbReference>
<keyword evidence="1" id="KW-0677">Repeat</keyword>
<sequence length="846" mass="95370">MAFSAANAAVIPVWGIAGVGKSFLIRAVYYHGIKDRRFQKFGWVNVSHPFDLVDLSRRLLLDLHSESLQHYSTLRIEDPIQACCEFPHNHKCLVVIDSLRSKEEWDLTKAALKFASSRSRVIVITDEESVATYCSKFIWNVKVLEADEALKLFKKKVREKTGERYIDDEVISQAKLVLQKCGGLPKVIVSVADYYASESQSSKDLDNWKKLSCRFMQELETGRKFGCLQDLFAWVHSYFHTCPDFLKPCIFYLSIFPENHSIRRRRFVRRWIAEGYCRDTKESTAEENGENFFSKLVKLSMIQVLDATTSTAFLMRMPLCQVNGFFREYITSRSMEENLVFALEGSCSLNPQRTGRHLTIQESWDRDSIVFESMDFSRLRSLTVFGEWDKFFITEKMKLLRVLDLEDAKDVTDIDVDKMMKLLRGLKFLSLRGCSGVSCLPDSLAGLRHLQTLDVRNTKVAMLPSAIIELQKLQFVRAGTVMPLPCDEDDRVASPPAVLDPSTSLPAAGTQPVEDPSKSPRSRPCCMPKFFRPRPMDPRNSGGVTVPRGIEGLVALHMLGVVDVGVAEGKAILEEIKKLSQLHKLGVCGINQNNSKELCAAVSGHSHLESLLLRLNQEDSQGCLDGISSVPPNLRSLKLCGPARGLPEWIKQLQNLRKLSLQITTLPQDSIVVLGGIPGLQFLHLCFKEYQDGKLHFVTGFRALYVLKISCNSQLRDVTFFPKVLPNLEMLKIHCCEIVSSLEFSGLQNLQGELKKVTLTGSCTYGCRQRLRKELIRMFKTFEPPLDDNNCSYNNYVPRRTRPQAKEEAGPSHEDGTSQGPLVEIEVPLPPELSARAATSAPRSES</sequence>
<evidence type="ECO:0000259" key="4">
    <source>
        <dbReference type="Pfam" id="PF00931"/>
    </source>
</evidence>
<evidence type="ECO:0000259" key="6">
    <source>
        <dbReference type="Pfam" id="PF23598"/>
    </source>
</evidence>
<evidence type="ECO:0000256" key="1">
    <source>
        <dbReference type="ARBA" id="ARBA00022737"/>
    </source>
</evidence>
<dbReference type="InterPro" id="IPR002182">
    <property type="entry name" value="NB-ARC"/>
</dbReference>
<dbReference type="OrthoDB" id="693153at2759"/>
<dbReference type="Pfam" id="PF00931">
    <property type="entry name" value="NB-ARC"/>
    <property type="match status" value="1"/>
</dbReference>
<dbReference type="Gene3D" id="3.40.50.300">
    <property type="entry name" value="P-loop containing nucleotide triphosphate hydrolases"/>
    <property type="match status" value="1"/>
</dbReference>
<dbReference type="InterPro" id="IPR042197">
    <property type="entry name" value="Apaf_helical"/>
</dbReference>
<dbReference type="STRING" id="4540.A0A3L6QA21"/>
<dbReference type="Pfam" id="PF23559">
    <property type="entry name" value="WHD_DRP"/>
    <property type="match status" value="1"/>
</dbReference>
<dbReference type="InterPro" id="IPR058922">
    <property type="entry name" value="WHD_DRP"/>
</dbReference>
<feature type="domain" description="Disease resistance protein winged helix" evidence="5">
    <location>
        <begin position="255"/>
        <end position="307"/>
    </location>
</feature>
<dbReference type="Gene3D" id="1.10.8.430">
    <property type="entry name" value="Helical domain of apoptotic protease-activating factors"/>
    <property type="match status" value="1"/>
</dbReference>
<reference evidence="8" key="1">
    <citation type="journal article" date="2019" name="Nat. Commun.">
        <title>The genome of broomcorn millet.</title>
        <authorList>
            <person name="Zou C."/>
            <person name="Miki D."/>
            <person name="Li D."/>
            <person name="Tang Q."/>
            <person name="Xiao L."/>
            <person name="Rajput S."/>
            <person name="Deng P."/>
            <person name="Jia W."/>
            <person name="Huang R."/>
            <person name="Zhang M."/>
            <person name="Sun Y."/>
            <person name="Hu J."/>
            <person name="Fu X."/>
            <person name="Schnable P.S."/>
            <person name="Li F."/>
            <person name="Zhang H."/>
            <person name="Feng B."/>
            <person name="Zhu X."/>
            <person name="Liu R."/>
            <person name="Schnable J.C."/>
            <person name="Zhu J.-K."/>
            <person name="Zhang H."/>
        </authorList>
    </citation>
    <scope>NUCLEOTIDE SEQUENCE [LARGE SCALE GENOMIC DNA]</scope>
</reference>
<feature type="compositionally biased region" description="Basic and acidic residues" evidence="3">
    <location>
        <begin position="804"/>
        <end position="816"/>
    </location>
</feature>
<name>A0A3L6QA21_PANMI</name>
<dbReference type="PRINTS" id="PR00364">
    <property type="entry name" value="DISEASERSIST"/>
</dbReference>
<dbReference type="Gene3D" id="3.80.10.10">
    <property type="entry name" value="Ribonuclease Inhibitor"/>
    <property type="match status" value="2"/>
</dbReference>
<feature type="domain" description="Disease resistance R13L4/SHOC-2-like LRR" evidence="6">
    <location>
        <begin position="543"/>
        <end position="769"/>
    </location>
</feature>
<dbReference type="InterPro" id="IPR055414">
    <property type="entry name" value="LRR_R13L4/SHOC2-like"/>
</dbReference>
<evidence type="ECO:0000256" key="3">
    <source>
        <dbReference type="SAM" id="MobiDB-lite"/>
    </source>
</evidence>
<dbReference type="SUPFAM" id="SSF52058">
    <property type="entry name" value="L domain-like"/>
    <property type="match status" value="1"/>
</dbReference>
<feature type="region of interest" description="Disordered" evidence="3">
    <location>
        <begin position="491"/>
        <end position="540"/>
    </location>
</feature>
<comment type="caution">
    <text evidence="7">The sequence shown here is derived from an EMBL/GenBank/DDBJ whole genome shotgun (WGS) entry which is preliminary data.</text>
</comment>
<feature type="domain" description="Disease resistance R13L4/SHOC-2-like LRR" evidence="6">
    <location>
        <begin position="379"/>
        <end position="485"/>
    </location>
</feature>
<dbReference type="InterPro" id="IPR036388">
    <property type="entry name" value="WH-like_DNA-bd_sf"/>
</dbReference>
<dbReference type="InterPro" id="IPR027417">
    <property type="entry name" value="P-loop_NTPase"/>
</dbReference>
<dbReference type="PANTHER" id="PTHR23155">
    <property type="entry name" value="DISEASE RESISTANCE PROTEIN RP"/>
    <property type="match status" value="1"/>
</dbReference>
<keyword evidence="2" id="KW-0611">Plant defense</keyword>
<evidence type="ECO:0000313" key="7">
    <source>
        <dbReference type="EMBL" id="RLM75464.1"/>
    </source>
</evidence>
<dbReference type="GO" id="GO:0098542">
    <property type="term" value="P:defense response to other organism"/>
    <property type="evidence" value="ECO:0007669"/>
    <property type="project" value="TreeGrafter"/>
</dbReference>
<dbReference type="AlphaFoldDB" id="A0A3L6QA21"/>
<keyword evidence="8" id="KW-1185">Reference proteome</keyword>